<evidence type="ECO:0000256" key="3">
    <source>
        <dbReference type="ARBA" id="ARBA00023012"/>
    </source>
</evidence>
<dbReference type="EMBL" id="JANCLT010000006">
    <property type="protein sequence ID" value="MCP8969338.1"/>
    <property type="molecule type" value="Genomic_DNA"/>
</dbReference>
<evidence type="ECO:0000259" key="9">
    <source>
        <dbReference type="PROSITE" id="PS50110"/>
    </source>
</evidence>
<evidence type="ECO:0000313" key="11">
    <source>
        <dbReference type="EMBL" id="MCP8969338.1"/>
    </source>
</evidence>
<evidence type="ECO:0000256" key="6">
    <source>
        <dbReference type="ARBA" id="ARBA00023163"/>
    </source>
</evidence>
<dbReference type="InterPro" id="IPR011006">
    <property type="entry name" value="CheY-like_superfamily"/>
</dbReference>
<dbReference type="Proteomes" id="UP001156102">
    <property type="component" value="Unassembled WGS sequence"/>
</dbReference>
<dbReference type="PROSITE" id="PS50110">
    <property type="entry name" value="RESPONSE_REGULATORY"/>
    <property type="match status" value="1"/>
</dbReference>
<dbReference type="InterPro" id="IPR016032">
    <property type="entry name" value="Sig_transdc_resp-reg_C-effctor"/>
</dbReference>
<dbReference type="SMART" id="SM00862">
    <property type="entry name" value="Trans_reg_C"/>
    <property type="match status" value="1"/>
</dbReference>
<organism evidence="11 12">
    <name type="scientific">Ectobacillus ponti</name>
    <dbReference type="NCBI Taxonomy" id="2961894"/>
    <lineage>
        <taxon>Bacteria</taxon>
        <taxon>Bacillati</taxon>
        <taxon>Bacillota</taxon>
        <taxon>Bacilli</taxon>
        <taxon>Bacillales</taxon>
        <taxon>Bacillaceae</taxon>
        <taxon>Ectobacillus</taxon>
    </lineage>
</organism>
<evidence type="ECO:0000256" key="8">
    <source>
        <dbReference type="PROSITE-ProRule" id="PRU01091"/>
    </source>
</evidence>
<sequence>MFTIFIVEDDHKLGTLLQKQFEKYGYRAVTARCFHDILAEFQDINPHLVVMDVNLPRFDGFYWCRQIRAVSNCPILFLSARDSSMDQVMAIENGADDYMTKPFHYELALAKVKSLLRRVYGSYAQGMRNERTIELSGLILYPERLLLSFKNQTAELSHTESKLLQELMERSGRVVSRDRLLERIWDDQNFIDDNTLSVYVARVRKKLKDLGLEDSIDTVRGVGYMLKSVWGENA</sequence>
<dbReference type="GO" id="GO:0005829">
    <property type="term" value="C:cytosol"/>
    <property type="evidence" value="ECO:0007669"/>
    <property type="project" value="TreeGrafter"/>
</dbReference>
<evidence type="ECO:0000256" key="7">
    <source>
        <dbReference type="PROSITE-ProRule" id="PRU00169"/>
    </source>
</evidence>
<dbReference type="GO" id="GO:0032993">
    <property type="term" value="C:protein-DNA complex"/>
    <property type="evidence" value="ECO:0007669"/>
    <property type="project" value="TreeGrafter"/>
</dbReference>
<dbReference type="AlphaFoldDB" id="A0AA41XAM7"/>
<feature type="domain" description="OmpR/PhoB-type" evidence="10">
    <location>
        <begin position="130"/>
        <end position="228"/>
    </location>
</feature>
<comment type="caution">
    <text evidence="11">The sequence shown here is derived from an EMBL/GenBank/DDBJ whole genome shotgun (WGS) entry which is preliminary data.</text>
</comment>
<keyword evidence="6" id="KW-0804">Transcription</keyword>
<name>A0AA41XAM7_9BACI</name>
<dbReference type="Pfam" id="PF00486">
    <property type="entry name" value="Trans_reg_C"/>
    <property type="match status" value="1"/>
</dbReference>
<accession>A0AA41XAM7</accession>
<keyword evidence="5 8" id="KW-0238">DNA-binding</keyword>
<evidence type="ECO:0000313" key="12">
    <source>
        <dbReference type="Proteomes" id="UP001156102"/>
    </source>
</evidence>
<feature type="modified residue" description="4-aspartylphosphate" evidence="7">
    <location>
        <position position="52"/>
    </location>
</feature>
<dbReference type="InterPro" id="IPR001867">
    <property type="entry name" value="OmpR/PhoB-type_DNA-bd"/>
</dbReference>
<dbReference type="RefSeq" id="WP_254759262.1">
    <property type="nucleotide sequence ID" value="NZ_JANCLT010000006.1"/>
</dbReference>
<keyword evidence="3" id="KW-0902">Two-component regulatory system</keyword>
<dbReference type="GO" id="GO:0006355">
    <property type="term" value="P:regulation of DNA-templated transcription"/>
    <property type="evidence" value="ECO:0007669"/>
    <property type="project" value="InterPro"/>
</dbReference>
<keyword evidence="12" id="KW-1185">Reference proteome</keyword>
<keyword evidence="4" id="KW-0805">Transcription regulation</keyword>
<dbReference type="Gene3D" id="6.10.250.690">
    <property type="match status" value="1"/>
</dbReference>
<dbReference type="Gene3D" id="3.40.50.2300">
    <property type="match status" value="1"/>
</dbReference>
<dbReference type="PANTHER" id="PTHR48111:SF31">
    <property type="entry name" value="TRANSCRIPTIONAL REGULATORY PROTEIN YXDJ"/>
    <property type="match status" value="1"/>
</dbReference>
<gene>
    <name evidence="11" type="ORF">NK662_12460</name>
</gene>
<evidence type="ECO:0000256" key="2">
    <source>
        <dbReference type="ARBA" id="ARBA00022553"/>
    </source>
</evidence>
<protein>
    <submittedName>
        <fullName evidence="11">Response regulator transcription factor</fullName>
    </submittedName>
</protein>
<dbReference type="InterPro" id="IPR001789">
    <property type="entry name" value="Sig_transdc_resp-reg_receiver"/>
</dbReference>
<feature type="domain" description="Response regulatory" evidence="9">
    <location>
        <begin position="3"/>
        <end position="116"/>
    </location>
</feature>
<dbReference type="CDD" id="cd00383">
    <property type="entry name" value="trans_reg_C"/>
    <property type="match status" value="1"/>
</dbReference>
<proteinExistence type="predicted"/>
<reference evidence="11" key="1">
    <citation type="submission" date="2022-07" db="EMBL/GenBank/DDBJ databases">
        <authorList>
            <person name="Li W.-J."/>
            <person name="Deng Q.-Q."/>
        </authorList>
    </citation>
    <scope>NUCLEOTIDE SEQUENCE</scope>
    <source>
        <strain evidence="11">SYSU M60031</strain>
    </source>
</reference>
<dbReference type="GO" id="GO:0000976">
    <property type="term" value="F:transcription cis-regulatory region binding"/>
    <property type="evidence" value="ECO:0007669"/>
    <property type="project" value="TreeGrafter"/>
</dbReference>
<feature type="DNA-binding region" description="OmpR/PhoB-type" evidence="8">
    <location>
        <begin position="130"/>
        <end position="228"/>
    </location>
</feature>
<dbReference type="PANTHER" id="PTHR48111">
    <property type="entry name" value="REGULATOR OF RPOS"/>
    <property type="match status" value="1"/>
</dbReference>
<dbReference type="SMART" id="SM00448">
    <property type="entry name" value="REC"/>
    <property type="match status" value="1"/>
</dbReference>
<evidence type="ECO:0000259" key="10">
    <source>
        <dbReference type="PROSITE" id="PS51755"/>
    </source>
</evidence>
<dbReference type="InterPro" id="IPR036388">
    <property type="entry name" value="WH-like_DNA-bd_sf"/>
</dbReference>
<dbReference type="GO" id="GO:0000156">
    <property type="term" value="F:phosphorelay response regulator activity"/>
    <property type="evidence" value="ECO:0007669"/>
    <property type="project" value="TreeGrafter"/>
</dbReference>
<dbReference type="Pfam" id="PF00072">
    <property type="entry name" value="Response_reg"/>
    <property type="match status" value="1"/>
</dbReference>
<dbReference type="SUPFAM" id="SSF52172">
    <property type="entry name" value="CheY-like"/>
    <property type="match status" value="1"/>
</dbReference>
<evidence type="ECO:0000256" key="5">
    <source>
        <dbReference type="ARBA" id="ARBA00023125"/>
    </source>
</evidence>
<comment type="subcellular location">
    <subcellularLocation>
        <location evidence="1">Cytoplasm</location>
    </subcellularLocation>
</comment>
<evidence type="ECO:0000256" key="1">
    <source>
        <dbReference type="ARBA" id="ARBA00004496"/>
    </source>
</evidence>
<evidence type="ECO:0000256" key="4">
    <source>
        <dbReference type="ARBA" id="ARBA00023015"/>
    </source>
</evidence>
<keyword evidence="2 7" id="KW-0597">Phosphoprotein</keyword>
<dbReference type="Gene3D" id="1.10.10.10">
    <property type="entry name" value="Winged helix-like DNA-binding domain superfamily/Winged helix DNA-binding domain"/>
    <property type="match status" value="1"/>
</dbReference>
<dbReference type="CDD" id="cd18159">
    <property type="entry name" value="REC_OmpR_NsrR-like"/>
    <property type="match status" value="1"/>
</dbReference>
<dbReference type="PROSITE" id="PS51755">
    <property type="entry name" value="OMPR_PHOB"/>
    <property type="match status" value="1"/>
</dbReference>
<dbReference type="InterPro" id="IPR039420">
    <property type="entry name" value="WalR-like"/>
</dbReference>
<dbReference type="SUPFAM" id="SSF46894">
    <property type="entry name" value="C-terminal effector domain of the bipartite response regulators"/>
    <property type="match status" value="1"/>
</dbReference>